<protein>
    <submittedName>
        <fullName evidence="3">Uncharacterized protein</fullName>
    </submittedName>
</protein>
<dbReference type="Proteomes" id="UP000323505">
    <property type="component" value="Unassembled WGS sequence"/>
</dbReference>
<feature type="transmembrane region" description="Helical" evidence="2">
    <location>
        <begin position="6"/>
        <end position="30"/>
    </location>
</feature>
<evidence type="ECO:0000313" key="4">
    <source>
        <dbReference type="Proteomes" id="UP000323505"/>
    </source>
</evidence>
<dbReference type="EMBL" id="VSRQ01000004">
    <property type="protein sequence ID" value="TYK48393.1"/>
    <property type="molecule type" value="Genomic_DNA"/>
</dbReference>
<feature type="compositionally biased region" description="Low complexity" evidence="1">
    <location>
        <begin position="75"/>
        <end position="85"/>
    </location>
</feature>
<evidence type="ECO:0000256" key="1">
    <source>
        <dbReference type="SAM" id="MobiDB-lite"/>
    </source>
</evidence>
<evidence type="ECO:0000256" key="2">
    <source>
        <dbReference type="SAM" id="Phobius"/>
    </source>
</evidence>
<keyword evidence="4" id="KW-1185">Reference proteome</keyword>
<name>A0A5D3FJJ5_9ACTN</name>
<accession>A0A5D3FJJ5</accession>
<sequence>MIGDLTLYLWIIGPAALFLILSLYVVLLGYRTRDLQFRSRMPTPTSPVGRRGALINVAVPADRPRATPPAPDPAPSGMAPSDAGPSDAGPPGTAPSVTAPSGTAPVGMAPAGADTGKV</sequence>
<gene>
    <name evidence="3" type="ORF">FXF68_22475</name>
</gene>
<organism evidence="3 4">
    <name type="scientific">Actinomadura decatromicini</name>
    <dbReference type="NCBI Taxonomy" id="2604572"/>
    <lineage>
        <taxon>Bacteria</taxon>
        <taxon>Bacillati</taxon>
        <taxon>Actinomycetota</taxon>
        <taxon>Actinomycetes</taxon>
        <taxon>Streptosporangiales</taxon>
        <taxon>Thermomonosporaceae</taxon>
        <taxon>Actinomadura</taxon>
    </lineage>
</organism>
<reference evidence="3 4" key="1">
    <citation type="submission" date="2019-08" db="EMBL/GenBank/DDBJ databases">
        <title>Actinomadura sp. nov. CYP1-5 isolated from mountain soil.</title>
        <authorList>
            <person name="Songsumanus A."/>
            <person name="Kuncharoen N."/>
            <person name="Kudo T."/>
            <person name="Yuki M."/>
            <person name="Igarashi Y."/>
            <person name="Tanasupawat S."/>
        </authorList>
    </citation>
    <scope>NUCLEOTIDE SEQUENCE [LARGE SCALE GENOMIC DNA]</scope>
    <source>
        <strain evidence="3 4">CYP1-5</strain>
    </source>
</reference>
<dbReference type="AlphaFoldDB" id="A0A5D3FJJ5"/>
<comment type="caution">
    <text evidence="3">The sequence shown here is derived from an EMBL/GenBank/DDBJ whole genome shotgun (WGS) entry which is preliminary data.</text>
</comment>
<keyword evidence="2" id="KW-0472">Membrane</keyword>
<keyword evidence="2" id="KW-1133">Transmembrane helix</keyword>
<dbReference type="RefSeq" id="WP_148762211.1">
    <property type="nucleotide sequence ID" value="NZ_VSRQ01000004.1"/>
</dbReference>
<feature type="region of interest" description="Disordered" evidence="1">
    <location>
        <begin position="59"/>
        <end position="118"/>
    </location>
</feature>
<keyword evidence="2" id="KW-0812">Transmembrane</keyword>
<evidence type="ECO:0000313" key="3">
    <source>
        <dbReference type="EMBL" id="TYK48393.1"/>
    </source>
</evidence>
<proteinExistence type="predicted"/>